<feature type="chain" id="PRO_5046768334" description="AB hydrolase-1 domain-containing protein" evidence="1">
    <location>
        <begin position="23"/>
        <end position="659"/>
    </location>
</feature>
<dbReference type="Gene3D" id="3.40.50.1820">
    <property type="entry name" value="alpha/beta hydrolase"/>
    <property type="match status" value="1"/>
</dbReference>
<reference evidence="4" key="1">
    <citation type="submission" date="2023-10" db="EMBL/GenBank/DDBJ databases">
        <authorList>
            <person name="Chen Y."/>
            <person name="Shah S."/>
            <person name="Dougan E. K."/>
            <person name="Thang M."/>
            <person name="Chan C."/>
        </authorList>
    </citation>
    <scope>NUCLEOTIDE SEQUENCE [LARGE SCALE GENOMIC DNA]</scope>
</reference>
<accession>A0ABN9TKJ3</accession>
<comment type="caution">
    <text evidence="4">The sequence shown here is derived from an EMBL/GenBank/DDBJ whole genome shotgun (WGS) entry which is preliminary data.</text>
</comment>
<evidence type="ECO:0000259" key="3">
    <source>
        <dbReference type="Pfam" id="PF08386"/>
    </source>
</evidence>
<feature type="domain" description="AB hydrolase-1" evidence="2">
    <location>
        <begin position="302"/>
        <end position="382"/>
    </location>
</feature>
<evidence type="ECO:0000259" key="2">
    <source>
        <dbReference type="Pfam" id="PF00561"/>
    </source>
</evidence>
<keyword evidence="5" id="KW-1185">Reference proteome</keyword>
<dbReference type="PANTHER" id="PTHR43722">
    <property type="entry name" value="PROLINE IMINOPEPTIDASE"/>
    <property type="match status" value="1"/>
</dbReference>
<dbReference type="InterPro" id="IPR000073">
    <property type="entry name" value="AB_hydrolase_1"/>
</dbReference>
<protein>
    <recommendedName>
        <fullName evidence="6">AB hydrolase-1 domain-containing protein</fullName>
    </recommendedName>
</protein>
<gene>
    <name evidence="4" type="ORF">PCOR1329_LOCUS39976</name>
</gene>
<feature type="domain" description="Peptidase S33 tripeptidyl aminopeptidase-like C-terminal" evidence="3">
    <location>
        <begin position="549"/>
        <end position="593"/>
    </location>
</feature>
<dbReference type="Pfam" id="PF00561">
    <property type="entry name" value="Abhydrolase_1"/>
    <property type="match status" value="1"/>
</dbReference>
<dbReference type="Pfam" id="PF08386">
    <property type="entry name" value="Abhydrolase_4"/>
    <property type="match status" value="1"/>
</dbReference>
<dbReference type="InterPro" id="IPR013595">
    <property type="entry name" value="Pept_S33_TAP-like_C"/>
</dbReference>
<dbReference type="InterPro" id="IPR005944">
    <property type="entry name" value="Pro_iminopeptidase"/>
</dbReference>
<evidence type="ECO:0000313" key="4">
    <source>
        <dbReference type="EMBL" id="CAK0846498.1"/>
    </source>
</evidence>
<feature type="signal peptide" evidence="1">
    <location>
        <begin position="1"/>
        <end position="22"/>
    </location>
</feature>
<dbReference type="SUPFAM" id="SSF53474">
    <property type="entry name" value="alpha/beta-Hydrolases"/>
    <property type="match status" value="1"/>
</dbReference>
<organism evidence="4 5">
    <name type="scientific">Prorocentrum cordatum</name>
    <dbReference type="NCBI Taxonomy" id="2364126"/>
    <lineage>
        <taxon>Eukaryota</taxon>
        <taxon>Sar</taxon>
        <taxon>Alveolata</taxon>
        <taxon>Dinophyceae</taxon>
        <taxon>Prorocentrales</taxon>
        <taxon>Prorocentraceae</taxon>
        <taxon>Prorocentrum</taxon>
    </lineage>
</organism>
<evidence type="ECO:0000256" key="1">
    <source>
        <dbReference type="SAM" id="SignalP"/>
    </source>
</evidence>
<dbReference type="EMBL" id="CAUYUJ010014826">
    <property type="protein sequence ID" value="CAK0846498.1"/>
    <property type="molecule type" value="Genomic_DNA"/>
</dbReference>
<dbReference type="Proteomes" id="UP001189429">
    <property type="component" value="Unassembled WGS sequence"/>
</dbReference>
<keyword evidence="1" id="KW-0732">Signal</keyword>
<name>A0ABN9TKJ3_9DINO</name>
<sequence length="659" mass="70706">MEMPRPARLGALMALAAAGSAAGGTAPLLDGGRGPFSLLRPDPRLLVWDRIVDSAVGNVTSLHGWLKVPLSHDRALRPDDTPHVALRVTAHARSASPRFGPLLAHCGGPGSGRECSWNTMFTFWDVADDFAFFGIDQRGIALTADVDFPSALFGASGEAGVNGSEVFEQLSGGAVADPPSEGTFRGPGGVPQPFPVAQCDEIYARLANLTYHEQVDRVRQMLAEYLGDASEPSEEEVDIVFAILRAGGVPSDGVHGVGYLNETYVRWHYRLAALEQGLCVIAPRFTRTSPTGQAYNSLAYAGTRELVRDIELLRRAVGADTISLTGFSYGTVVAPAYATLYPDRVGRLVVDGVVPPQPDLLAFLTFYSRGMFSAWQGIMTDCSDSVYRGVPEEERCSLAPGPSSKVLKMIHDRSNLTRAASVSNLMTLSTVAVSVAPLAVDIASRLYDGEAPPEWCHEDTLGLFCGGSDTNSTTTPRDEPLGPKQDRFGVTMMAAVFGLDLSGRLSEEALVSWWRGSLEQFPIGTGRGILLAATLGSWPLYPKPLPPPGSGSTRALVIGNLHDAQTDYSGAQSMRAAYPRGALMTWQGYGHCLPSHSFEPGDNTTQIANTRSLRRCLGQVTRYMATDELPEDGHICELDGPLSFAIDYASAALQLLMLR</sequence>
<evidence type="ECO:0008006" key="6">
    <source>
        <dbReference type="Google" id="ProtNLM"/>
    </source>
</evidence>
<dbReference type="InterPro" id="IPR029058">
    <property type="entry name" value="AB_hydrolase_fold"/>
</dbReference>
<evidence type="ECO:0000313" key="5">
    <source>
        <dbReference type="Proteomes" id="UP001189429"/>
    </source>
</evidence>
<proteinExistence type="predicted"/>
<dbReference type="PANTHER" id="PTHR43722:SF1">
    <property type="entry name" value="PROLINE IMINOPEPTIDASE"/>
    <property type="match status" value="1"/>
</dbReference>